<dbReference type="GO" id="GO:0007156">
    <property type="term" value="P:homophilic cell adhesion via plasma membrane adhesion molecules"/>
    <property type="evidence" value="ECO:0007669"/>
    <property type="project" value="InterPro"/>
</dbReference>
<evidence type="ECO:0000313" key="5">
    <source>
        <dbReference type="Proteomes" id="UP000239001"/>
    </source>
</evidence>
<dbReference type="Gene3D" id="2.180.10.10">
    <property type="entry name" value="RHS repeat-associated core"/>
    <property type="match status" value="4"/>
</dbReference>
<dbReference type="SUPFAM" id="SSF49313">
    <property type="entry name" value="Cadherin-like"/>
    <property type="match status" value="14"/>
</dbReference>
<evidence type="ECO:0008006" key="6">
    <source>
        <dbReference type="Google" id="ProtNLM"/>
    </source>
</evidence>
<evidence type="ECO:0000259" key="3">
    <source>
        <dbReference type="PROSITE" id="PS50268"/>
    </source>
</evidence>
<keyword evidence="1" id="KW-0677">Repeat</keyword>
<dbReference type="InterPro" id="IPR002035">
    <property type="entry name" value="VWF_A"/>
</dbReference>
<dbReference type="Gene3D" id="3.40.50.410">
    <property type="entry name" value="von Willebrand factor, type A domain"/>
    <property type="match status" value="1"/>
</dbReference>
<protein>
    <recommendedName>
        <fullName evidence="6">Cadherin domain-containing protein</fullName>
    </recommendedName>
</protein>
<dbReference type="InterPro" id="IPR006644">
    <property type="entry name" value="Cadg"/>
</dbReference>
<dbReference type="CDD" id="cd00198">
    <property type="entry name" value="vWFA"/>
    <property type="match status" value="1"/>
</dbReference>
<feature type="domain" description="Cadherin" evidence="3">
    <location>
        <begin position="570"/>
        <end position="661"/>
    </location>
</feature>
<dbReference type="SMART" id="SM00327">
    <property type="entry name" value="VWA"/>
    <property type="match status" value="1"/>
</dbReference>
<dbReference type="InterPro" id="IPR050708">
    <property type="entry name" value="T6SS_VgrG/RHS"/>
</dbReference>
<dbReference type="GO" id="GO:0016020">
    <property type="term" value="C:membrane"/>
    <property type="evidence" value="ECO:0007669"/>
    <property type="project" value="InterPro"/>
</dbReference>
<dbReference type="InterPro" id="IPR015919">
    <property type="entry name" value="Cadherin-like_sf"/>
</dbReference>
<keyword evidence="5" id="KW-1185">Reference proteome</keyword>
<dbReference type="SMART" id="SM00112">
    <property type="entry name" value="CA"/>
    <property type="match status" value="5"/>
</dbReference>
<accession>A0A2T1LVR0</accession>
<dbReference type="NCBIfam" id="TIGR03696">
    <property type="entry name" value="Rhs_assc_core"/>
    <property type="match status" value="1"/>
</dbReference>
<feature type="domain" description="Cadherin" evidence="3">
    <location>
        <begin position="3996"/>
        <end position="4096"/>
    </location>
</feature>
<dbReference type="OrthoDB" id="423924at2"/>
<dbReference type="Pfam" id="PF05593">
    <property type="entry name" value="RHS_repeat"/>
    <property type="match status" value="9"/>
</dbReference>
<dbReference type="PANTHER" id="PTHR32305">
    <property type="match status" value="1"/>
</dbReference>
<reference evidence="4 5" key="2">
    <citation type="submission" date="2018-03" db="EMBL/GenBank/DDBJ databases">
        <authorList>
            <person name="Keele B.F."/>
        </authorList>
    </citation>
    <scope>NUCLEOTIDE SEQUENCE [LARGE SCALE GENOMIC DNA]</scope>
    <source>
        <strain evidence="4 5">CCALA 016</strain>
    </source>
</reference>
<dbReference type="CDD" id="cd11304">
    <property type="entry name" value="Cadherin_repeat"/>
    <property type="match status" value="3"/>
</dbReference>
<proteinExistence type="predicted"/>
<dbReference type="InterPro" id="IPR031325">
    <property type="entry name" value="RHS_repeat"/>
</dbReference>
<dbReference type="InterPro" id="IPR056823">
    <property type="entry name" value="TEN-like_YD-shell"/>
</dbReference>
<dbReference type="InterPro" id="IPR036465">
    <property type="entry name" value="vWFA_dom_sf"/>
</dbReference>
<dbReference type="SUPFAM" id="SSF53300">
    <property type="entry name" value="vWA-like"/>
    <property type="match status" value="1"/>
</dbReference>
<dbReference type="Gene3D" id="2.60.40.10">
    <property type="entry name" value="Immunoglobulins"/>
    <property type="match status" value="13"/>
</dbReference>
<comment type="caution">
    <text evidence="4">The sequence shown here is derived from an EMBL/GenBank/DDBJ whole genome shotgun (WGS) entry which is preliminary data.</text>
</comment>
<dbReference type="Proteomes" id="UP000239001">
    <property type="component" value="Unassembled WGS sequence"/>
</dbReference>
<dbReference type="Gene3D" id="2.60.120.380">
    <property type="match status" value="20"/>
</dbReference>
<dbReference type="SUPFAM" id="SSF117074">
    <property type="entry name" value="Hypothetical protein PA1324"/>
    <property type="match status" value="1"/>
</dbReference>
<dbReference type="EMBL" id="PXOH01000017">
    <property type="protein sequence ID" value="PSF35821.1"/>
    <property type="molecule type" value="Genomic_DNA"/>
</dbReference>
<feature type="domain" description="Cadherin" evidence="3">
    <location>
        <begin position="470"/>
        <end position="563"/>
    </location>
</feature>
<dbReference type="InterPro" id="IPR006530">
    <property type="entry name" value="YD"/>
</dbReference>
<gene>
    <name evidence="4" type="ORF">C7H19_15470</name>
</gene>
<dbReference type="InterPro" id="IPR013783">
    <property type="entry name" value="Ig-like_fold"/>
</dbReference>
<name>A0A2T1LVR0_9CHRO</name>
<dbReference type="Pfam" id="PF05345">
    <property type="entry name" value="He_PIG"/>
    <property type="match status" value="9"/>
</dbReference>
<dbReference type="InterPro" id="IPR002126">
    <property type="entry name" value="Cadherin-like_dom"/>
</dbReference>
<feature type="domain" description="Cadherin" evidence="3">
    <location>
        <begin position="661"/>
        <end position="761"/>
    </location>
</feature>
<dbReference type="GO" id="GO:0005509">
    <property type="term" value="F:calcium ion binding"/>
    <property type="evidence" value="ECO:0007669"/>
    <property type="project" value="InterPro"/>
</dbReference>
<dbReference type="Pfam" id="PF14040">
    <property type="entry name" value="DNase_NucA_NucB"/>
    <property type="match status" value="1"/>
</dbReference>
<evidence type="ECO:0000256" key="1">
    <source>
        <dbReference type="ARBA" id="ARBA00022737"/>
    </source>
</evidence>
<dbReference type="InterPro" id="IPR022385">
    <property type="entry name" value="Rhs_assc_core"/>
</dbReference>
<evidence type="ECO:0000259" key="2">
    <source>
        <dbReference type="PROSITE" id="PS50234"/>
    </source>
</evidence>
<evidence type="ECO:0000313" key="4">
    <source>
        <dbReference type="EMBL" id="PSF35821.1"/>
    </source>
</evidence>
<dbReference type="PROSITE" id="PS50234">
    <property type="entry name" value="VWFA"/>
    <property type="match status" value="1"/>
</dbReference>
<sequence length="6380" mass="704751">MDSAEIFFLDRTLLLVASLPDALNLSNPFGVLLGSEDNSLFKEKHSPHTLAFSDPLYLEDNPFSLEEDKYQENNQKFAIESNLFPRKYSSFNSLSHTLWSQSGLISSNLDPLTGLRQTQISQSLKNNNTPRQSSLNGQLKFAITAEGTVTVNGGSDFDGDPIKPVDDALIHAGAGFTLNGQVILPVQRDAAGKPIVDATGQPILVNQAVTVAAGYQVANVSNNNRYSGLLPPQIVPKQTVNIPDYLTLKTTELNRHIPSGTTEVIFKANSKPLNNVTDWNQNFPTPGTATNPKVVKVTGGGLNIPANVNLNHYVLIIENGDINFNGNGHNLNKVVLVTNNGNINLSNVQATEVTALASNSINMNSGAKFAGSSLLANGSGNITFNGATKTTTDTDALRVISSGQITYNGASNTRGHFLANGTFTFNGNSTLIGSISTKNHIIFNGGVTVIGAANPFDNNAPVDILLNPNTIAENVSVNTIVGNLSTIDPNSGDQHTYAFVPGIGDNDNGAFTLIGNQLQINNSPNFETLNSYSIRVRSTDAGGLSVEKNLTVSITNVNEAPTLITLSNNSVAENSAAWTIIGQLNTTDPDAGENHTYTLINDAGGRFRVVNNQLMVALTGLLDFETLNTYTITVRSTDAGGLSKNQQFTISLTNVNEAPTELTLNSNTIAENSPNNSVIGNLNTSDPDAGDNHTYTLVAGDGDNHNAAFSIVGNQLQLNNSPDYESQSSYKLRVQTTDAGGISLSKAFTINVTNANEAPRLTSTAILGASVGELYTYNITTTDPDAGDFRTISASGLPSWLTLTNNGDGTATLSGTPTEQNLGVNNITLTVTDAGGLNDTQSFNLTVTSALILQENQNFSSFLSQDLVIPSQPSLLKFKVNPLFFDLNDPDSINDAFEVSLLNQAGNSLVHTLGQDSFFNITEGLTAAKAIGTSYDAATQIITVNLVAVAPNQEAKLVFRLVNNDSDTTSYVQIRDIQLIDAPSGTELPTGTNTPSQNGTNLGTPLNLTNLVDVTPSIQLQYQRTTFNDQTNLLYAETAIKNIGSYSISTPLLVTVRNISDPTVQLRNPDGVTLEGIPYYDFSHLVTDGKLNALATSQIGHLVFSNPNQVQFTYDVVVLSVLNQNPVIQTQPDTEIIEGQAYQYDVNAIDPDSDTLTYKLLIAPLGMTINATTGMIDWTTTTASIGNHVIQVEVSDGVGGITQQTYTLSVIEQPPNRPPLFTSNPIVDAYINQLYQYDANAIDPDLDYPLSYNLVIGPNGMTINAGTGQIEWTPPAVVLLGDTVLGRIGMKGENDEFTFSGMKGQKIYFDPLQYSGNEYKWRVDIYSPSGRKIVDNINFLWYQNRLLTLEEDGNYKIIVDTQNEQTGTYGFSLIESSLTDVIPFDTIIQGTLNPGTEDDIFRFTANQGQKLYFDQLSKNGQLGWTLYNEANQVVAENNNFDDLEVDLATTGEYILAIRGYSAFTTKVDYSFTIVTPDLLTQPLTLGNIVTSDISEKGEYDTYTFTGNLGQKIYFDVLNQGNSNATRADLYSPSGQYIFNRWLSQQDSDPITLTEAGQYRLILDSSNDKTDIYSFNLLNISQPSPINLDTDVTGNLNFGQGTYFYQFSGTAGQRLYFDTLTNSNAYWKLYNLANQILDSRAFSDYEYILSNTDTYLIAIQGYSNTPVDYKFRLITPEITTTVLTLGTLTNSNPITAAISEKGEYDTYTFVGNLGQKIYFDVLNEGGSYTTRADLYSPSGQYIFRRWLSQQDSDPITLTEAGQYYLIIDGREENTNNYSFSLLDLSQVSPINLDTDVTGNLNLGQGTYFYQFNGTAGQRLYFDTLTNSNAYWKLYNLANQILDSRAFSDYEYILSNTDTYLIAIQGYSNTPVDYKFRIITPEITTTVLSLGTLTNPNLITAAISEKGEYDTYTFVGNLGQKIYFDVLNEGGFYTTKADLYSPSGQYIFSRWLSQQDSDPITLTEAGQYYLIIDGREENTDNYSFSLLDLSQVNTINLDTDITGKLELGRETDFYKFDGISGQKLFFDSLINATNAYWTIYNLANRVVRNEYITTDFEVTLDTTNTYLLAIRGNNGTPVDYKFNVKQTGIRTPITPIGTPITIGDVISGSLNTQSQVNSYTFSGTVGQQLFYDALGGSLFYLRLYDPTGQEIFTHDIRNDRAPNEGLTLTTNGTYRITVSEYPYSQFTAGNYQFRLLDRTSASIVNLDTDITGTFDNGGEESDTYRLTLTENQYLYFDSSAGNYPNAWILYGPGGQYITGNYPYIYQDRELFVNAGDYWLVMQGNGSSNINYNLRIVTPELNTAPMTIGNTISGSISEAGEQDTYTFTGTVGQQLFYDALGGDYFRLKLFDPTGREIFNTDSRYDRVPYNVLVLSMNGTYRVVVDGDGEATGNYKFRLIDRASSSIVNLDTDIAGTLDNDSLESDTYRFTITESQYLYFDGITGNYPNAWILYGNGGQKITDNDINRDREQWLNPGDYWLVMQGNGSSNSNYNLRIVTPELNTTPMTIGNIVTGSISETGEQDTYTFTGTVGQQLFYDALGGDYLKLRFFDPTGREIFNADSRYDRAPHDGLILNLNGTYRVVVDGDEEATGNYKFRLLDRASANIVNLDTDITGTFDNGGKESDTYRFTITENQYLYFDGITGDYPNAWILYGNSGQYITSKQFYQNYNSSYYNDEERWLSPGEYWLVMQGNSSSNSNYNLRIVTPQKPTTAYQSGTIITNSISEQGEQDTYTFTGTVGQQLFYDALAGSPNITARLYSPTGREICNYDVRSDFGPDNGYTLNETGVYRLIIDGNGDATGNYGFRLFDYSAATTITFNTDLTGTFVNGGKASNTYRFTVAHDQYFYFDGITGDYPNAWILYGNGGQYVTSRQFYQNYNSSYYNDEERWLSPGNYFLVVQGNGATNTNYKLQVVTPELVTLPLTLGNTVNSNLAQAGEQDIYTFTGTVGQQLFYDALIGNLYLKARLYAPSGSLVVDKDTNTDWSPFTLAENGIYRLVIDGYLETTGNYNFILSDLAQSAPLTFDNAITGTLNLGNQVNFYQFTGNTGQRLKFALSTTAWNGANWILYDPNSGIVKSPTANSPDFEATLASNGIYTLAIIGNSNNLVDYTFQVSKLITTPVTNTGLNNIQSGNLSAGQIIDYNFTVNAGTLVLFDSQHPVWDYSSKVQIFNPDGTLVFSNQEARNDRLVWLEQSGNYKLQLYGYYLSSAVNYQFNLLEFPRNFGSPNANYVGIGNVNSGTLNDKAGKVYTFDGIAGQKILLNTIAGSNCSVNLYDYNGRAIFTGINLDWSSDSLPITLTQSGLYYLLVQNNSTVSCDYSFQILDLKTAPDINYGLPYVGSINNGQQSRFFKLKANAGERLYFDSIFSTPSSYWTNYHWKLFDNGNNQLFDTYQSYDTEVVIPTTGEYFLYLQGGENLGQLNYNFKVVRTLKPIADVLLPGTGESSSNNADALGLFPVKIAVKDTQGTTTIQEFKLRLWPSPENGNPVIISTPKTRFALVDQIYQYQLQTIDPDHDHLVYRLLDAPNGAFVNNDSGEILWTPEASIIPGSQFNFQVEVSDKRGGKDIQTFTVEVYNNLGKIQGAVFDDRNNNGYRDTALIEGERPDIVFAIDISGSTGGRSIDWTTTDLETFTQAYYTILDMELATVLALTEQLILQERGNTVKIGLVFWDTEAYLADLNPAESGIQVYTTALADHNNNGILDLKEALNQANGGGGTDFTPGLIAAKGVLDASNGTPNIIFMSDGFGNVDEGVVAELRAAGVKLTAFGIGSNAGIEQLRKIDPNAIKVTDFKELIDIFGGWNFRDSTEPFLENITVYLDLNNNEVLDELEPRQVTKQDNSNSILGESPYYFTFDNLLPGTYTVRQVIPNGTQQTTPKSGSFIDTVTVTGGETFSHLFGLNKISSPPNQNPFFLSQISSFFINVGEIVVEQAFAQDSDADELSYDLPLHPLGMTIDAQTGTLVWKPQREQVGHFNVILRVKDGRGGFALQTFSINVNSVNTPPIFTSTVPENTNAQVGKVFHYQAMALDPDGDTLTYSLVSGAPNGIAINAQTGLITWTPNSSQLGSQEFTVKVFDVQGGEALQKVLLVVKNATSNQAPIIISIPRTQSSVGNRYYYALSATDPDGDLLTYSLATAPAGMTISDGVIIWKPTATQSGEHTIKIRVNDGNLFVEQTYLLTIANQSLNRAPNITSAPNLVTNLEQIYNYNLSGQDPDGDVLFWSLVQAPEGMVIDAQTGALRFSAQSDHIGRHAIIVRLFDNYGAYTTQEYTLTVNGTNTPTNIVSTPITRASLYQTYTYTVVAIDPENSPITYSLGRKPNGMTIDQTGRIQWTPNQTGTYEIDVLISDAVGATTKQTYQLVVGTQIINQAPIITSTPSFRANVGSTYTYQVTASDPDGQALTYQLLEAPQGMTLEATTGLLQWTNPLTGNYQVVVAAFDLEGLGAMQSYQLTAKVNSLPVIGSTPPLQAIVGRVYRYDLIASDPDGGQLTYRLDPSSINKGIVIDSLGRLSWTPTTSNLGTHNITITISDQSGASIEQNFKLDLLADTISPKVSLIASQQPVNKGESVTLIVTATDNIRVKYLNLTLNGQAVIRNANGLYTFTPNQAGQITAIATAIDEAGNQSTAIISLEVLDKSDVTAPVIDLPLLANRTFTAPTEIIGTVTDNNLLYYSLEVAPVGTEDFREIFRGTKTVADGSLGTFDPSLLSNDVYTLRLSATDAGGNTVFIDETVNIEGELKLGNFQLSFTDLALSVSGIPITVTRTYDTLTANERDDFGYGWRLEFRDTNLRTSLGRDRVYEQFGILSKGFKAGDKVYITLPGGLREAYTFQPELDRLGGYLLDLNGNGGLWHPKFVSQSGSKNTLSVSDVLLTLTESGQYAGLAGLLYNPIDPYFSGQYTLTTLEGIIYEIEAATGDLLTATDTNGNQLTFSDAGIESNSGVEVKFGRDAVNRITSITDPMNNVIRYEYDAEGDLVKVTDREDNTTKFEYNNIHAHYLDLIVDPLNRETVRTEYDENGRLKKIIDVNGSDVELVYDLENSVQTVKDVFGNPTTYVYDERGNIVQKVNALGGITKRTFDDNNNLLSITDSLNHTTKYAYDSKGNIISITDSLGNTAYYTYNNFGQVISRTDPLGNTISYTYDSRRNLVSTTNPEGQSVHETTDKFGNTTSIIDALGNVTQFEYDARSNVTRQIDTFGNETIYTYDNNGNQLTETVKVTTPNGLQTLTTNWTYDTEGRVITKTDPAGNVIRQEYDALGNLVAIIEESMSNRRTEYRYDEKNQLIETVYPDGTSERIFYDEAGRKISEIDQAGQITHFIYDALNRLIEIIYPDDTSNDLTDNPRTQTEYNAVGQVVASLDERGNRTEYEYDAAGRRILQRNALTNKTIYTYNAIGSLLTETDALGRTTSYVYDPEGRKVETRFADGTSIKTDYNALGLKIAETNQAGNTTRFTYDVLNRLSEVIHPDNTPNDLSDNPRNKTEYDELGQVIASIDERGNRQEYEYDRVGRLIESRSDCLCRRKIYTYDAAGNRLTETDPLNHTTQFVYDQLNRLIKTQFADGTYTTTTYDLLGRAIASTDQASQTTVFEYDALGQLTAVIDALLQRTEYSYDLTGNLIQIKDANHHSTQYEYDALNRRTDTILSMGQRSTTTYDAVGNVASTTDFNSQTITYQYDALNRMITKQFPDTTAIKYTYTPTGQVKSIFDERGGTTTYDYDVLSRLIERIDPDQQFIRYSYDAASNRTAIITASGTTTYSYDRYNQLQTVTAPNGGIISYTYDKAGNLIQTELPNNTVETRQYDDLNRLVYLENKQVGAEIISSYRYTLDSVGNRLKVEENNTRQVNYTYDALYRLLDEKITDAVAGNRNIDYTYDASGNRLTRNDSAEGLTTYTYDNNDRLLNETLNGQVTSYTYDHNGNTLTRTNSISQTVYNWDYENRLIEAEISTSTGTTQNRYQYNSEGIRIAATVNGQETRYLIDANQAIAQVIEEYNPNGTVQASYVYGRDLISQTRNGVTSFYHVDGIGSTRILSDVNGLVTDSYNYDAYGQQIQSTGNTVNNYLYTGEQFDPNLGDYYLRARYYNPSVGRFTARDPFEGLTSEPLSLAKYPYVHSNPVNFTDPSGLFIQETSISVTIQTLLATTAYAMLLRPIGKFREFDTDDAVVPGYLKDLNHDGVNKFLKNAITNSQYQVVKKKVQECNGTQGSGNCDLFGFPVIVWGLDLPEIHNHTRDAISQGKPSFLARAAEVNEFNKLISPSIWSRLHPQGLKKLYPSGKEFDANWYDFTPECPWDNSNPKASYKAAKGLACDEYPYHSTLQGAWINYKQGNVSLRRVDFAQNQQQGDWLANFYYNAGVARLDPYSSWFGVKTTNSIPSYWINKWGKEYSMGGTNLFPDF</sequence>
<dbReference type="Pfam" id="PF00028">
    <property type="entry name" value="Cadherin"/>
    <property type="match status" value="1"/>
</dbReference>
<dbReference type="Gene3D" id="2.60.40.60">
    <property type="entry name" value="Cadherins"/>
    <property type="match status" value="3"/>
</dbReference>
<dbReference type="Pfam" id="PF25023">
    <property type="entry name" value="TEN_YD-shell"/>
    <property type="match status" value="3"/>
</dbReference>
<dbReference type="InterPro" id="IPR029476">
    <property type="entry name" value="DNase_NucA_NucB"/>
</dbReference>
<dbReference type="RefSeq" id="WP_106457798.1">
    <property type="nucleotide sequence ID" value="NZ_PXOH01000017.1"/>
</dbReference>
<dbReference type="PANTHER" id="PTHR32305:SF15">
    <property type="entry name" value="PROTEIN RHSA-RELATED"/>
    <property type="match status" value="1"/>
</dbReference>
<dbReference type="SMART" id="SM00736">
    <property type="entry name" value="CADG"/>
    <property type="match status" value="7"/>
</dbReference>
<dbReference type="PROSITE" id="PS50268">
    <property type="entry name" value="CADHERIN_2"/>
    <property type="match status" value="4"/>
</dbReference>
<dbReference type="NCBIfam" id="TIGR01643">
    <property type="entry name" value="YD_repeat_2x"/>
    <property type="match status" value="20"/>
</dbReference>
<feature type="domain" description="VWFA" evidence="2">
    <location>
        <begin position="3602"/>
        <end position="3810"/>
    </location>
</feature>
<organism evidence="4 5">
    <name type="scientific">Aphanothece hegewaldii CCALA 016</name>
    <dbReference type="NCBI Taxonomy" id="2107694"/>
    <lineage>
        <taxon>Bacteria</taxon>
        <taxon>Bacillati</taxon>
        <taxon>Cyanobacteriota</taxon>
        <taxon>Cyanophyceae</taxon>
        <taxon>Oscillatoriophycideae</taxon>
        <taxon>Chroococcales</taxon>
        <taxon>Aphanothecaceae</taxon>
        <taxon>Aphanothece</taxon>
    </lineage>
</organism>
<reference evidence="4 5" key="1">
    <citation type="submission" date="2018-03" db="EMBL/GenBank/DDBJ databases">
        <title>The ancient ancestry and fast evolution of plastids.</title>
        <authorList>
            <person name="Moore K.R."/>
            <person name="Magnabosco C."/>
            <person name="Momper L."/>
            <person name="Gold D.A."/>
            <person name="Bosak T."/>
            <person name="Fournier G.P."/>
        </authorList>
    </citation>
    <scope>NUCLEOTIDE SEQUENCE [LARGE SCALE GENOMIC DNA]</scope>
    <source>
        <strain evidence="4 5">CCALA 016</strain>
    </source>
</reference>